<feature type="transmembrane region" description="Helical" evidence="6">
    <location>
        <begin position="170"/>
        <end position="189"/>
    </location>
</feature>
<dbReference type="KEGG" id="fuv:JR347_01040"/>
<dbReference type="GO" id="GO:0016020">
    <property type="term" value="C:membrane"/>
    <property type="evidence" value="ECO:0007669"/>
    <property type="project" value="UniProtKB-SubCell"/>
</dbReference>
<feature type="transmembrane region" description="Helical" evidence="6">
    <location>
        <begin position="144"/>
        <end position="163"/>
    </location>
</feature>
<reference evidence="7" key="1">
    <citation type="submission" date="2021-02" db="EMBL/GenBank/DDBJ databases">
        <title>Fulvivirga sp. S481 isolated from sea water.</title>
        <authorList>
            <person name="Bae S.S."/>
            <person name="Baek K."/>
        </authorList>
    </citation>
    <scope>NUCLEOTIDE SEQUENCE</scope>
    <source>
        <strain evidence="7">S481</strain>
    </source>
</reference>
<feature type="transmembrane region" description="Helical" evidence="6">
    <location>
        <begin position="78"/>
        <end position="99"/>
    </location>
</feature>
<keyword evidence="3 6" id="KW-0812">Transmembrane</keyword>
<dbReference type="Proteomes" id="UP000662783">
    <property type="component" value="Chromosome"/>
</dbReference>
<evidence type="ECO:0000313" key="7">
    <source>
        <dbReference type="EMBL" id="QSE97704.1"/>
    </source>
</evidence>
<evidence type="ECO:0000256" key="4">
    <source>
        <dbReference type="ARBA" id="ARBA00022989"/>
    </source>
</evidence>
<dbReference type="GO" id="GO:0016787">
    <property type="term" value="F:hydrolase activity"/>
    <property type="evidence" value="ECO:0007669"/>
    <property type="project" value="TreeGrafter"/>
</dbReference>
<dbReference type="AlphaFoldDB" id="A0A975A0S6"/>
<dbReference type="PANTHER" id="PTHR31885:SF6">
    <property type="entry name" value="GH04784P"/>
    <property type="match status" value="1"/>
</dbReference>
<feature type="transmembrane region" description="Helical" evidence="6">
    <location>
        <begin position="29"/>
        <end position="45"/>
    </location>
</feature>
<dbReference type="Pfam" id="PF07947">
    <property type="entry name" value="YhhN"/>
    <property type="match status" value="1"/>
</dbReference>
<feature type="transmembrane region" description="Helical" evidence="6">
    <location>
        <begin position="52"/>
        <end position="72"/>
    </location>
</feature>
<dbReference type="InterPro" id="IPR012506">
    <property type="entry name" value="TMEM86B-like"/>
</dbReference>
<evidence type="ECO:0000256" key="1">
    <source>
        <dbReference type="ARBA" id="ARBA00004141"/>
    </source>
</evidence>
<evidence type="ECO:0000256" key="2">
    <source>
        <dbReference type="ARBA" id="ARBA00007375"/>
    </source>
</evidence>
<keyword evidence="5 6" id="KW-0472">Membrane</keyword>
<evidence type="ECO:0000256" key="3">
    <source>
        <dbReference type="ARBA" id="ARBA00022692"/>
    </source>
</evidence>
<feature type="transmembrane region" description="Helical" evidence="6">
    <location>
        <begin position="120"/>
        <end position="138"/>
    </location>
</feature>
<evidence type="ECO:0000313" key="8">
    <source>
        <dbReference type="Proteomes" id="UP000662783"/>
    </source>
</evidence>
<keyword evidence="8" id="KW-1185">Reference proteome</keyword>
<accession>A0A975A0S6</accession>
<dbReference type="RefSeq" id="WP_205722213.1">
    <property type="nucleotide sequence ID" value="NZ_CP070608.1"/>
</dbReference>
<dbReference type="EMBL" id="CP070608">
    <property type="protein sequence ID" value="QSE97704.1"/>
    <property type="molecule type" value="Genomic_DNA"/>
</dbReference>
<keyword evidence="4 6" id="KW-1133">Transmembrane helix</keyword>
<dbReference type="PANTHER" id="PTHR31885">
    <property type="entry name" value="GH04784P"/>
    <property type="match status" value="1"/>
</dbReference>
<comment type="subcellular location">
    <subcellularLocation>
        <location evidence="1">Membrane</location>
        <topology evidence="1">Multi-pass membrane protein</topology>
    </subcellularLocation>
</comment>
<feature type="transmembrane region" description="Helical" evidence="6">
    <location>
        <begin position="195"/>
        <end position="215"/>
    </location>
</feature>
<evidence type="ECO:0000256" key="5">
    <source>
        <dbReference type="ARBA" id="ARBA00023136"/>
    </source>
</evidence>
<sequence length="225" mass="25745">MHKLFKYLFFSATAVELTRNIFDWDFEHYSKPLIVLFLFLYFITANSKKDTAFWLVAISLVFSWLGDSFLMYQELDATYFILGLVSFLIAHVLYAISYFKLRWAEAENPLLPTQKLRHSITLVLAGVALVAILSPNLGDMRLPVTVYAAVLVFMAISALLRYGYTPIKSFGLVFGGAIFFMISDSLLAINKFMESFAYSGFWVMLTYSIAQYLIIEGVIRHQRQG</sequence>
<comment type="similarity">
    <text evidence="2">Belongs to the TMEM86 family.</text>
</comment>
<proteinExistence type="inferred from homology"/>
<gene>
    <name evidence="7" type="ORF">JR347_01040</name>
</gene>
<protein>
    <submittedName>
        <fullName evidence="7">Lysoplasmalogenase</fullName>
    </submittedName>
</protein>
<name>A0A975A0S6_9BACT</name>
<organism evidence="7 8">
    <name type="scientific">Fulvivirga lutea</name>
    <dbReference type="NCBI Taxonomy" id="2810512"/>
    <lineage>
        <taxon>Bacteria</taxon>
        <taxon>Pseudomonadati</taxon>
        <taxon>Bacteroidota</taxon>
        <taxon>Cytophagia</taxon>
        <taxon>Cytophagales</taxon>
        <taxon>Fulvivirgaceae</taxon>
        <taxon>Fulvivirga</taxon>
    </lineage>
</organism>
<evidence type="ECO:0000256" key="6">
    <source>
        <dbReference type="SAM" id="Phobius"/>
    </source>
</evidence>